<dbReference type="Proteomes" id="UP000036681">
    <property type="component" value="Unplaced"/>
</dbReference>
<dbReference type="AlphaFoldDB" id="A0A0M3HMA3"/>
<reference evidence="2" key="1">
    <citation type="submission" date="2017-02" db="UniProtKB">
        <authorList>
            <consortium name="WormBaseParasite"/>
        </authorList>
    </citation>
    <scope>IDENTIFICATION</scope>
</reference>
<sequence length="43" mass="4978">MIKLNEKLAALLYCVVLNFYLSSNSFFFCINQPFVSLNGCKFH</sequence>
<accession>A0A0M3HMA3</accession>
<evidence type="ECO:0000313" key="2">
    <source>
        <dbReference type="WBParaSite" id="ALUE_0000264801-mRNA-1"/>
    </source>
</evidence>
<protein>
    <submittedName>
        <fullName evidence="2">Cyclic lactone autoinducer peptide</fullName>
    </submittedName>
</protein>
<keyword evidence="1" id="KW-1185">Reference proteome</keyword>
<organism evidence="1 2">
    <name type="scientific">Ascaris lumbricoides</name>
    <name type="common">Giant roundworm</name>
    <dbReference type="NCBI Taxonomy" id="6252"/>
    <lineage>
        <taxon>Eukaryota</taxon>
        <taxon>Metazoa</taxon>
        <taxon>Ecdysozoa</taxon>
        <taxon>Nematoda</taxon>
        <taxon>Chromadorea</taxon>
        <taxon>Rhabditida</taxon>
        <taxon>Spirurina</taxon>
        <taxon>Ascaridomorpha</taxon>
        <taxon>Ascaridoidea</taxon>
        <taxon>Ascarididae</taxon>
        <taxon>Ascaris</taxon>
    </lineage>
</organism>
<name>A0A0M3HMA3_ASCLU</name>
<evidence type="ECO:0000313" key="1">
    <source>
        <dbReference type="Proteomes" id="UP000036681"/>
    </source>
</evidence>
<proteinExistence type="predicted"/>
<dbReference type="WBParaSite" id="ALUE_0000264801-mRNA-1">
    <property type="protein sequence ID" value="ALUE_0000264801-mRNA-1"/>
    <property type="gene ID" value="ALUE_0000264801"/>
</dbReference>